<keyword evidence="2 8" id="KW-0808">Transferase</keyword>
<dbReference type="PANTHER" id="PTHR21299:SF2">
    <property type="entry name" value="CYTIDYLATE KINASE"/>
    <property type="match status" value="1"/>
</dbReference>
<feature type="domain" description="Cytidylate kinase" evidence="9">
    <location>
        <begin position="8"/>
        <end position="222"/>
    </location>
</feature>
<feature type="binding site" evidence="8">
    <location>
        <begin position="12"/>
        <end position="20"/>
    </location>
    <ligand>
        <name>ATP</name>
        <dbReference type="ChEBI" id="CHEBI:30616"/>
    </ligand>
</feature>
<comment type="catalytic activity">
    <reaction evidence="7 8">
        <text>CMP + ATP = CDP + ADP</text>
        <dbReference type="Rhea" id="RHEA:11600"/>
        <dbReference type="ChEBI" id="CHEBI:30616"/>
        <dbReference type="ChEBI" id="CHEBI:58069"/>
        <dbReference type="ChEBI" id="CHEBI:60377"/>
        <dbReference type="ChEBI" id="CHEBI:456216"/>
        <dbReference type="EC" id="2.7.4.25"/>
    </reaction>
</comment>
<keyword evidence="3 8" id="KW-0547">Nucleotide-binding</keyword>
<keyword evidence="5 8" id="KW-0067">ATP-binding</keyword>
<dbReference type="InterPro" id="IPR003136">
    <property type="entry name" value="Cytidylate_kin"/>
</dbReference>
<evidence type="ECO:0000313" key="10">
    <source>
        <dbReference type="EMBL" id="PPI88751.1"/>
    </source>
</evidence>
<dbReference type="GO" id="GO:0005524">
    <property type="term" value="F:ATP binding"/>
    <property type="evidence" value="ECO:0007669"/>
    <property type="project" value="UniProtKB-UniRule"/>
</dbReference>
<dbReference type="Proteomes" id="UP000295937">
    <property type="component" value="Unassembled WGS sequence"/>
</dbReference>
<dbReference type="OrthoDB" id="9807434at2"/>
<dbReference type="GO" id="GO:0036430">
    <property type="term" value="F:CMP kinase activity"/>
    <property type="evidence" value="ECO:0007669"/>
    <property type="project" value="RHEA"/>
</dbReference>
<evidence type="ECO:0000256" key="8">
    <source>
        <dbReference type="HAMAP-Rule" id="MF_00238"/>
    </source>
</evidence>
<comment type="subcellular location">
    <subcellularLocation>
        <location evidence="8">Cytoplasm</location>
    </subcellularLocation>
</comment>
<organism evidence="10 11">
    <name type="scientific">Candidatus Pantoea edessiphila</name>
    <dbReference type="NCBI Taxonomy" id="2044610"/>
    <lineage>
        <taxon>Bacteria</taxon>
        <taxon>Pseudomonadati</taxon>
        <taxon>Pseudomonadota</taxon>
        <taxon>Gammaproteobacteria</taxon>
        <taxon>Enterobacterales</taxon>
        <taxon>Erwiniaceae</taxon>
        <taxon>Pantoea</taxon>
    </lineage>
</organism>
<evidence type="ECO:0000256" key="1">
    <source>
        <dbReference type="ARBA" id="ARBA00009427"/>
    </source>
</evidence>
<reference evidence="10 11" key="1">
    <citation type="journal article" date="2018" name="Genome Biol. Evol.">
        <title>Cladogenesis and Genomic Streamlining in Extracellular Endosymbionts of Tropical Stink Bugs.</title>
        <authorList>
            <person name="Otero-Bravo A."/>
            <person name="Goffredi S."/>
            <person name="Sabree Z.L."/>
        </authorList>
    </citation>
    <scope>NUCLEOTIDE SEQUENCE [LARGE SCALE GENOMIC DNA]</scope>
    <source>
        <strain evidence="10 11">SoEO</strain>
    </source>
</reference>
<dbReference type="Gene3D" id="3.40.50.300">
    <property type="entry name" value="P-loop containing nucleotide triphosphate hydrolases"/>
    <property type="match status" value="1"/>
</dbReference>
<evidence type="ECO:0000256" key="6">
    <source>
        <dbReference type="ARBA" id="ARBA00047615"/>
    </source>
</evidence>
<evidence type="ECO:0000256" key="2">
    <source>
        <dbReference type="ARBA" id="ARBA00022679"/>
    </source>
</evidence>
<dbReference type="GO" id="GO:0005829">
    <property type="term" value="C:cytosol"/>
    <property type="evidence" value="ECO:0007669"/>
    <property type="project" value="TreeGrafter"/>
</dbReference>
<evidence type="ECO:0000259" key="9">
    <source>
        <dbReference type="Pfam" id="PF02224"/>
    </source>
</evidence>
<dbReference type="AlphaFoldDB" id="A0A2P5T2D2"/>
<dbReference type="GO" id="GO:0015949">
    <property type="term" value="P:nucleobase-containing small molecule interconversion"/>
    <property type="evidence" value="ECO:0007669"/>
    <property type="project" value="TreeGrafter"/>
</dbReference>
<dbReference type="PANTHER" id="PTHR21299">
    <property type="entry name" value="CYTIDYLATE KINASE/PANTOATE-BETA-ALANINE LIGASE"/>
    <property type="match status" value="1"/>
</dbReference>
<evidence type="ECO:0000256" key="7">
    <source>
        <dbReference type="ARBA" id="ARBA00048478"/>
    </source>
</evidence>
<dbReference type="HAMAP" id="MF_00238">
    <property type="entry name" value="Cytidyl_kinase_type1"/>
    <property type="match status" value="1"/>
</dbReference>
<keyword evidence="8" id="KW-0963">Cytoplasm</keyword>
<comment type="caution">
    <text evidence="10">The sequence shown here is derived from an EMBL/GenBank/DDBJ whole genome shotgun (WGS) entry which is preliminary data.</text>
</comment>
<sequence length="229" mass="26032">MILAIPIITIDGPSGAGKSTICKAIGKLLSWNILDSGAIYRSVALLSLNKKLNVLDLKNLSKCILSNFNIKFFYKNSEIRVLLNSKDITDKIREEQISKLSCSIAESSTIRNILIEKQRSFLKEPGLIADGRDMGTVIFPHAPVKIFLDASLEERTRRRKLQLKKKGFNVKFGLLFQEMKKRDEHDYNRKISPLFPATDAIIINSEHISINQIIENILQYAQEKLLFNN</sequence>
<dbReference type="EMBL" id="PDKR01000001">
    <property type="protein sequence ID" value="PPI88751.1"/>
    <property type="molecule type" value="Genomic_DNA"/>
</dbReference>
<dbReference type="SUPFAM" id="SSF52540">
    <property type="entry name" value="P-loop containing nucleoside triphosphate hydrolases"/>
    <property type="match status" value="1"/>
</dbReference>
<dbReference type="GO" id="GO:0036431">
    <property type="term" value="F:dCMP kinase activity"/>
    <property type="evidence" value="ECO:0007669"/>
    <property type="project" value="InterPro"/>
</dbReference>
<proteinExistence type="inferred from homology"/>
<evidence type="ECO:0000256" key="4">
    <source>
        <dbReference type="ARBA" id="ARBA00022777"/>
    </source>
</evidence>
<accession>A0A2P5T2D2</accession>
<gene>
    <name evidence="8 10" type="primary">cmk</name>
    <name evidence="10" type="ORF">CRV09_00325</name>
</gene>
<name>A0A2P5T2D2_9GAMM</name>
<protein>
    <recommendedName>
        <fullName evidence="8">Cytidylate kinase</fullName>
        <shortName evidence="8">CK</shortName>
        <ecNumber evidence="8">2.7.4.25</ecNumber>
    </recommendedName>
    <alternativeName>
        <fullName evidence="8">Cytidine monophosphate kinase</fullName>
        <shortName evidence="8">CMP kinase</shortName>
    </alternativeName>
</protein>
<evidence type="ECO:0000256" key="3">
    <source>
        <dbReference type="ARBA" id="ARBA00022741"/>
    </source>
</evidence>
<comment type="similarity">
    <text evidence="1 8">Belongs to the cytidylate kinase family. Type 1 subfamily.</text>
</comment>
<dbReference type="EC" id="2.7.4.25" evidence="8"/>
<dbReference type="Pfam" id="PF02224">
    <property type="entry name" value="Cytidylate_kin"/>
    <property type="match status" value="1"/>
</dbReference>
<comment type="catalytic activity">
    <reaction evidence="6 8">
        <text>dCMP + ATP = dCDP + ADP</text>
        <dbReference type="Rhea" id="RHEA:25094"/>
        <dbReference type="ChEBI" id="CHEBI:30616"/>
        <dbReference type="ChEBI" id="CHEBI:57566"/>
        <dbReference type="ChEBI" id="CHEBI:58593"/>
        <dbReference type="ChEBI" id="CHEBI:456216"/>
        <dbReference type="EC" id="2.7.4.25"/>
    </reaction>
</comment>
<dbReference type="GO" id="GO:0006220">
    <property type="term" value="P:pyrimidine nucleotide metabolic process"/>
    <property type="evidence" value="ECO:0007669"/>
    <property type="project" value="UniProtKB-UniRule"/>
</dbReference>
<dbReference type="InterPro" id="IPR011994">
    <property type="entry name" value="Cytidylate_kinase_dom"/>
</dbReference>
<keyword evidence="4 8" id="KW-0418">Kinase</keyword>
<dbReference type="InterPro" id="IPR027417">
    <property type="entry name" value="P-loop_NTPase"/>
</dbReference>
<dbReference type="NCBIfam" id="TIGR00017">
    <property type="entry name" value="cmk"/>
    <property type="match status" value="1"/>
</dbReference>
<dbReference type="CDD" id="cd02020">
    <property type="entry name" value="CMPK"/>
    <property type="match status" value="1"/>
</dbReference>
<evidence type="ECO:0000256" key="5">
    <source>
        <dbReference type="ARBA" id="ARBA00022840"/>
    </source>
</evidence>
<evidence type="ECO:0000313" key="11">
    <source>
        <dbReference type="Proteomes" id="UP000295937"/>
    </source>
</evidence>